<dbReference type="InterPro" id="IPR011990">
    <property type="entry name" value="TPR-like_helical_dom_sf"/>
</dbReference>
<keyword evidence="4 5" id="KW-0067">ATP-binding</keyword>
<feature type="binding site" evidence="5">
    <location>
        <position position="59"/>
    </location>
    <ligand>
        <name>ATP</name>
        <dbReference type="ChEBI" id="CHEBI:30616"/>
    </ligand>
</feature>
<dbReference type="GO" id="GO:0004674">
    <property type="term" value="F:protein serine/threonine kinase activity"/>
    <property type="evidence" value="ECO:0007669"/>
    <property type="project" value="UniProtKB-EC"/>
</dbReference>
<keyword evidence="1 7" id="KW-0808">Transferase</keyword>
<dbReference type="EC" id="2.7.11.1" evidence="7"/>
<dbReference type="SUPFAM" id="SSF48452">
    <property type="entry name" value="TPR-like"/>
    <property type="match status" value="1"/>
</dbReference>
<dbReference type="PANTHER" id="PTHR43289">
    <property type="entry name" value="MITOGEN-ACTIVATED PROTEIN KINASE KINASE KINASE 20-RELATED"/>
    <property type="match status" value="1"/>
</dbReference>
<name>A0ABS0AWW1_9BACT</name>
<dbReference type="PROSITE" id="PS50011">
    <property type="entry name" value="PROTEIN_KINASE_DOM"/>
    <property type="match status" value="1"/>
</dbReference>
<proteinExistence type="predicted"/>
<dbReference type="EMBL" id="JAAEJV010000002">
    <property type="protein sequence ID" value="MBF5058618.1"/>
    <property type="molecule type" value="Genomic_DNA"/>
</dbReference>
<keyword evidence="2 5" id="KW-0547">Nucleotide-binding</keyword>
<evidence type="ECO:0000256" key="1">
    <source>
        <dbReference type="ARBA" id="ARBA00022679"/>
    </source>
</evidence>
<accession>A0ABS0AWW1</accession>
<comment type="caution">
    <text evidence="7">The sequence shown here is derived from an EMBL/GenBank/DDBJ whole genome shotgun (WGS) entry which is preliminary data.</text>
</comment>
<dbReference type="PROSITE" id="PS00108">
    <property type="entry name" value="PROTEIN_KINASE_ST"/>
    <property type="match status" value="1"/>
</dbReference>
<keyword evidence="3 7" id="KW-0418">Kinase</keyword>
<dbReference type="Proteomes" id="UP001194714">
    <property type="component" value="Unassembled WGS sequence"/>
</dbReference>
<dbReference type="Gene3D" id="1.25.40.10">
    <property type="entry name" value="Tetratricopeptide repeat domain"/>
    <property type="match status" value="1"/>
</dbReference>
<dbReference type="Gene3D" id="1.10.510.10">
    <property type="entry name" value="Transferase(Phosphotransferase) domain 1"/>
    <property type="match status" value="1"/>
</dbReference>
<keyword evidence="8" id="KW-1185">Reference proteome</keyword>
<evidence type="ECO:0000256" key="4">
    <source>
        <dbReference type="ARBA" id="ARBA00022840"/>
    </source>
</evidence>
<dbReference type="InterPro" id="IPR000719">
    <property type="entry name" value="Prot_kinase_dom"/>
</dbReference>
<dbReference type="Gene3D" id="3.30.200.20">
    <property type="entry name" value="Phosphorylase Kinase, domain 1"/>
    <property type="match status" value="1"/>
</dbReference>
<organism evidence="7 8">
    <name type="scientific">Candidatus Neptunichlamydia vexilliferae</name>
    <dbReference type="NCBI Taxonomy" id="1651774"/>
    <lineage>
        <taxon>Bacteria</taxon>
        <taxon>Pseudomonadati</taxon>
        <taxon>Chlamydiota</taxon>
        <taxon>Chlamydiia</taxon>
        <taxon>Parachlamydiales</taxon>
        <taxon>Simkaniaceae</taxon>
        <taxon>Candidatus Neptunichlamydia</taxon>
    </lineage>
</organism>
<evidence type="ECO:0000256" key="2">
    <source>
        <dbReference type="ARBA" id="ARBA00022741"/>
    </source>
</evidence>
<dbReference type="SMART" id="SM00220">
    <property type="entry name" value="S_TKc"/>
    <property type="match status" value="1"/>
</dbReference>
<dbReference type="RefSeq" id="WP_194846894.1">
    <property type="nucleotide sequence ID" value="NZ_JAAEJV010000002.1"/>
</dbReference>
<dbReference type="InterPro" id="IPR017441">
    <property type="entry name" value="Protein_kinase_ATP_BS"/>
</dbReference>
<dbReference type="CDD" id="cd14014">
    <property type="entry name" value="STKc_PknB_like"/>
    <property type="match status" value="1"/>
</dbReference>
<reference evidence="7 8" key="1">
    <citation type="submission" date="2020-01" db="EMBL/GenBank/DDBJ databases">
        <title>Draft genome sequence of Cand. Neptunochlamydia vexilliferae K9.</title>
        <authorList>
            <person name="Schulz F."/>
            <person name="Koestlbacher S."/>
            <person name="Wascher F."/>
            <person name="Pizzetti I."/>
            <person name="Horn M."/>
        </authorList>
    </citation>
    <scope>NUCLEOTIDE SEQUENCE [LARGE SCALE GENOMIC DNA]</scope>
    <source>
        <strain evidence="7 8">K9</strain>
    </source>
</reference>
<dbReference type="Pfam" id="PF00069">
    <property type="entry name" value="Pkinase"/>
    <property type="match status" value="1"/>
</dbReference>
<evidence type="ECO:0000259" key="6">
    <source>
        <dbReference type="PROSITE" id="PS50011"/>
    </source>
</evidence>
<dbReference type="Gene3D" id="2.60.120.560">
    <property type="entry name" value="Exo-inulinase, domain 1"/>
    <property type="match status" value="1"/>
</dbReference>
<evidence type="ECO:0000256" key="3">
    <source>
        <dbReference type="ARBA" id="ARBA00022777"/>
    </source>
</evidence>
<dbReference type="PANTHER" id="PTHR43289:SF34">
    <property type="entry name" value="SERINE_THREONINE-PROTEIN KINASE YBDM-RELATED"/>
    <property type="match status" value="1"/>
</dbReference>
<dbReference type="InterPro" id="IPR008271">
    <property type="entry name" value="Ser/Thr_kinase_AS"/>
</dbReference>
<sequence>MTFRLNKGESVWYGADMADEYQFPMQLGRYTLLEMIGSGGMGEVFLAHDPVCDRKVALKRIAPKRRGKEKTRIRFKKEVRIPAQLAHPAIIPIYELCESEEDLYYTMPFLEGETLQMILIKARLADQQGLPPTVMGHSIPSLMLVFLNICQGVEYTHSKGFIHRDLKPGNIIIGKHNEVTILDWGVATHIYNPEEENGDAPRAEGQTNPRGAAGTIEYMAPERAFKEPASIKTDIYSLGVILHFMLTLHVPYRRPDTIKAWREQLMKHGAEPRIDPQEEAPYRDITQQLCRIVHRCLHPNPEKRFDSVGEIINELQLYIQGRPDWVPAETFNIHEEKDWEFQETVMLTKQMAISRYAGVMEWILLTLSKASYSGNIQVKTKIQIEEKGGGIGILMCVPENSGQQSLQKGYLFWIGSKENPGAKLFRDNIEVSRIDDLFLEPGVPYTIAAQRQENQITLTINGEQKLSYTSHVPLVGGRFGIVSKDTEFEISPIELSTGSQNVLINCLSIPDAFLLNKDYERAITEYRRIAHSFKGRPEGREAIFRAGYAFIQEGDLESALNEFERLYKGPGAPLEYLGKSLVYQAEGNLEEEVKCLELAIRKFPKHPLRHVLDEHILFRLHETAQKNRMGAYAFALLALRHLPRICHLAETKRLIKNLKMSWEELPFIAPLPSGADEKEEEIHTAINLAFWLARPSSLYELTHPLPKDYKHRLLLLENALRALQELGYPKLIDFILKTKYPDEKKLTLDIPLPPAWEALLKGDPKKAAKELKNKPTEDPSSIYFMLQGCYLALTEGEEAALAHFEPLLETPFPPTPALLGHFLKGYLDPWMKNAFVWEKFQLYKQLSLYHHCLGNSEKGTHYEACAKEILDNAQVSLNFF</sequence>
<evidence type="ECO:0000313" key="7">
    <source>
        <dbReference type="EMBL" id="MBF5058618.1"/>
    </source>
</evidence>
<evidence type="ECO:0000313" key="8">
    <source>
        <dbReference type="Proteomes" id="UP001194714"/>
    </source>
</evidence>
<protein>
    <submittedName>
        <fullName evidence="7">Serine/threonine-protein kinase PknD</fullName>
        <ecNumber evidence="7">2.7.11.1</ecNumber>
    </submittedName>
</protein>
<dbReference type="PROSITE" id="PS00107">
    <property type="entry name" value="PROTEIN_KINASE_ATP"/>
    <property type="match status" value="1"/>
</dbReference>
<dbReference type="InterPro" id="IPR011009">
    <property type="entry name" value="Kinase-like_dom_sf"/>
</dbReference>
<gene>
    <name evidence="7" type="ORF">NEPTK9_000115</name>
</gene>
<dbReference type="SUPFAM" id="SSF56112">
    <property type="entry name" value="Protein kinase-like (PK-like)"/>
    <property type="match status" value="1"/>
</dbReference>
<evidence type="ECO:0000256" key="5">
    <source>
        <dbReference type="PROSITE-ProRule" id="PRU10141"/>
    </source>
</evidence>
<feature type="domain" description="Protein kinase" evidence="6">
    <location>
        <begin position="30"/>
        <end position="319"/>
    </location>
</feature>